<evidence type="ECO:0000313" key="7">
    <source>
        <dbReference type="EMBL" id="KZK74581.1"/>
    </source>
</evidence>
<dbReference type="Gene3D" id="2.102.10.10">
    <property type="entry name" value="Rieske [2Fe-2S] iron-sulphur domain"/>
    <property type="match status" value="1"/>
</dbReference>
<feature type="domain" description="Rieske" evidence="6">
    <location>
        <begin position="321"/>
        <end position="414"/>
    </location>
</feature>
<organism evidence="7 8">
    <name type="scientific">Pelodictyon luteolum</name>
    <dbReference type="NCBI Taxonomy" id="1100"/>
    <lineage>
        <taxon>Bacteria</taxon>
        <taxon>Pseudomonadati</taxon>
        <taxon>Chlorobiota</taxon>
        <taxon>Chlorobiia</taxon>
        <taxon>Chlorobiales</taxon>
        <taxon>Chlorobiaceae</taxon>
        <taxon>Chlorobium/Pelodictyon group</taxon>
        <taxon>Pelodictyon</taxon>
    </lineage>
</organism>
<dbReference type="PRINTS" id="PR00162">
    <property type="entry name" value="RIESKE"/>
</dbReference>
<dbReference type="Pfam" id="PF01593">
    <property type="entry name" value="Amino_oxidase"/>
    <property type="match status" value="2"/>
</dbReference>
<dbReference type="GO" id="GO:0046872">
    <property type="term" value="F:metal ion binding"/>
    <property type="evidence" value="ECO:0007669"/>
    <property type="project" value="UniProtKB-KW"/>
</dbReference>
<evidence type="ECO:0000313" key="8">
    <source>
        <dbReference type="Proteomes" id="UP000076481"/>
    </source>
</evidence>
<dbReference type="GO" id="GO:0016020">
    <property type="term" value="C:membrane"/>
    <property type="evidence" value="ECO:0007669"/>
    <property type="project" value="InterPro"/>
</dbReference>
<dbReference type="CDD" id="cd03467">
    <property type="entry name" value="Rieske"/>
    <property type="match status" value="1"/>
</dbReference>
<dbReference type="SUPFAM" id="SSF50022">
    <property type="entry name" value="ISP domain"/>
    <property type="match status" value="1"/>
</dbReference>
<dbReference type="GO" id="GO:0051537">
    <property type="term" value="F:2 iron, 2 sulfur cluster binding"/>
    <property type="evidence" value="ECO:0007669"/>
    <property type="project" value="UniProtKB-KW"/>
</dbReference>
<keyword evidence="4" id="KW-0411">Iron-sulfur</keyword>
<keyword evidence="5" id="KW-1015">Disulfide bond</keyword>
<keyword evidence="2" id="KW-0479">Metal-binding</keyword>
<sequence length="639" mass="69595">MDRRDFIRKIFLRTGIGLGVATAASAGLVGSFQPRKELYEDGRGSGEGADRPAVPRTCVVIGGGLAGISAAMELASKGMRVTLVESSTSLGGKLTGWEIDALGSRFPVEHGFHGFFDQYYNLNAMFDRAGITGEVFDASPGYPVMFKERPREIYGQTPKVFPLNILSVVGQSRSLDIASFLRQYRGLPPVVDMFRYDYRRTFGELDGIDFMEYCRRGEILPAFIDTVLHPFADATMNRMEVLSAAEAIRYFHFYFMGSPEGLAFRITNRDCMTAIINPLESKLKELGVRVLSGKRVLRLEHEGGRIAGVHITGPVSGGLVLHVDGASVPETGWVSLVSREGVPVLVGREGSGYRAFDGRCTHMGCPVSPDSSGDGFYCPCHAGRFNASGEPIGGPPPTPLPPLSVTLEGATLVLSSGEAVSDEVLQCEYCVLAADVRGTKEIVRHSELSSPAFEKSVASLGEADPYAVYRLWLDRPLEGEGYPFYTVSGYTYTDSVSIYSAFQEPFISWAGDRGGSVVELHAYAIAPEDMRSDDEIRLAMLRELHSLFPETLNASVLHEVFMVQSNFTRWAPGEHAGRPGPETPFRNLFLAGDWVRVDAPVFLMEAAAFTGRMAANAVFRAEGVRSVPLPIVPMGGIFS</sequence>
<evidence type="ECO:0000256" key="5">
    <source>
        <dbReference type="ARBA" id="ARBA00023157"/>
    </source>
</evidence>
<name>A0A165LYA4_PELLU</name>
<dbReference type="InterPro" id="IPR005805">
    <property type="entry name" value="Rieske_Fe-S_prot_C"/>
</dbReference>
<reference evidence="7 8" key="1">
    <citation type="submission" date="2016-03" db="EMBL/GenBank/DDBJ databases">
        <title>Speciation and ecological success in dimly lit waters: horizontal gene transfer in a green sulfur bacteria bloom unveiled by metagenomic assembly.</title>
        <authorList>
            <person name="Llorens-Mares T."/>
            <person name="Liu Z."/>
            <person name="Allen L.Z."/>
            <person name="Rusch D.B."/>
            <person name="Craig M.T."/>
            <person name="Dupont C.L."/>
            <person name="Bryant D.A."/>
            <person name="Casamayor E.O."/>
        </authorList>
    </citation>
    <scope>NUCLEOTIDE SEQUENCE [LARGE SCALE GENOMIC DNA]</scope>
    <source>
        <strain evidence="7">CIII</strain>
    </source>
</reference>
<dbReference type="PANTHER" id="PTHR42923">
    <property type="entry name" value="PROTOPORPHYRINOGEN OXIDASE"/>
    <property type="match status" value="1"/>
</dbReference>
<evidence type="ECO:0000259" key="6">
    <source>
        <dbReference type="PROSITE" id="PS51296"/>
    </source>
</evidence>
<gene>
    <name evidence="7" type="ORF">A3K90_02380</name>
</gene>
<dbReference type="GO" id="GO:0016491">
    <property type="term" value="F:oxidoreductase activity"/>
    <property type="evidence" value="ECO:0007669"/>
    <property type="project" value="InterPro"/>
</dbReference>
<dbReference type="SUPFAM" id="SSF51905">
    <property type="entry name" value="FAD/NAD(P)-binding domain"/>
    <property type="match status" value="1"/>
</dbReference>
<dbReference type="AlphaFoldDB" id="A0A165LYA4"/>
<evidence type="ECO:0000256" key="2">
    <source>
        <dbReference type="ARBA" id="ARBA00022723"/>
    </source>
</evidence>
<keyword evidence="1" id="KW-0001">2Fe-2S</keyword>
<dbReference type="InterPro" id="IPR036188">
    <property type="entry name" value="FAD/NAD-bd_sf"/>
</dbReference>
<dbReference type="PANTHER" id="PTHR42923:SF43">
    <property type="entry name" value="AMINE OXIDASE"/>
    <property type="match status" value="1"/>
</dbReference>
<dbReference type="PROSITE" id="PS51296">
    <property type="entry name" value="RIESKE"/>
    <property type="match status" value="1"/>
</dbReference>
<evidence type="ECO:0000256" key="3">
    <source>
        <dbReference type="ARBA" id="ARBA00023004"/>
    </source>
</evidence>
<dbReference type="Gene3D" id="3.50.50.60">
    <property type="entry name" value="FAD/NAD(P)-binding domain"/>
    <property type="match status" value="2"/>
</dbReference>
<dbReference type="RefSeq" id="WP_303681316.1">
    <property type="nucleotide sequence ID" value="NZ_LVWG01000022.1"/>
</dbReference>
<dbReference type="InterPro" id="IPR036922">
    <property type="entry name" value="Rieske_2Fe-2S_sf"/>
</dbReference>
<dbReference type="Gene3D" id="3.90.660.50">
    <property type="match status" value="1"/>
</dbReference>
<dbReference type="EMBL" id="LVWG01000022">
    <property type="protein sequence ID" value="KZK74581.1"/>
    <property type="molecule type" value="Genomic_DNA"/>
</dbReference>
<dbReference type="InterPro" id="IPR050464">
    <property type="entry name" value="Zeta_carotene_desat/Oxidored"/>
</dbReference>
<protein>
    <submittedName>
        <fullName evidence="7">(2Fe-2S)-binding protein</fullName>
    </submittedName>
</protein>
<evidence type="ECO:0000256" key="4">
    <source>
        <dbReference type="ARBA" id="ARBA00023014"/>
    </source>
</evidence>
<proteinExistence type="predicted"/>
<evidence type="ECO:0000256" key="1">
    <source>
        <dbReference type="ARBA" id="ARBA00022714"/>
    </source>
</evidence>
<dbReference type="InterPro" id="IPR002937">
    <property type="entry name" value="Amino_oxidase"/>
</dbReference>
<dbReference type="Proteomes" id="UP000076481">
    <property type="component" value="Unassembled WGS sequence"/>
</dbReference>
<dbReference type="Pfam" id="PF00355">
    <property type="entry name" value="Rieske"/>
    <property type="match status" value="1"/>
</dbReference>
<comment type="caution">
    <text evidence="7">The sequence shown here is derived from an EMBL/GenBank/DDBJ whole genome shotgun (WGS) entry which is preliminary data.</text>
</comment>
<keyword evidence="3" id="KW-0408">Iron</keyword>
<accession>A0A165LYA4</accession>
<dbReference type="InterPro" id="IPR017941">
    <property type="entry name" value="Rieske_2Fe-2S"/>
</dbReference>